<feature type="signal peptide" evidence="1">
    <location>
        <begin position="1"/>
        <end position="19"/>
    </location>
</feature>
<organism evidence="2 3">
    <name type="scientific">Gilvimarinus gilvus</name>
    <dbReference type="NCBI Taxonomy" id="3058038"/>
    <lineage>
        <taxon>Bacteria</taxon>
        <taxon>Pseudomonadati</taxon>
        <taxon>Pseudomonadota</taxon>
        <taxon>Gammaproteobacteria</taxon>
        <taxon>Cellvibrionales</taxon>
        <taxon>Cellvibrionaceae</taxon>
        <taxon>Gilvimarinus</taxon>
    </lineage>
</organism>
<dbReference type="RefSeq" id="WP_302721150.1">
    <property type="nucleotide sequence ID" value="NZ_JAULRU010000257.1"/>
</dbReference>
<dbReference type="Proteomes" id="UP001273505">
    <property type="component" value="Unassembled WGS sequence"/>
</dbReference>
<evidence type="ECO:0000313" key="2">
    <source>
        <dbReference type="EMBL" id="MDX6851557.1"/>
    </source>
</evidence>
<proteinExistence type="predicted"/>
<keyword evidence="1" id="KW-0732">Signal</keyword>
<gene>
    <name evidence="2" type="ORF">SCD92_19500</name>
</gene>
<feature type="chain" id="PRO_5045843917" evidence="1">
    <location>
        <begin position="20"/>
        <end position="113"/>
    </location>
</feature>
<evidence type="ECO:0000256" key="1">
    <source>
        <dbReference type="SAM" id="SignalP"/>
    </source>
</evidence>
<comment type="caution">
    <text evidence="2">The sequence shown here is derived from an EMBL/GenBank/DDBJ whole genome shotgun (WGS) entry which is preliminary data.</text>
</comment>
<name>A0ABU4S386_9GAMM</name>
<reference evidence="2 3" key="1">
    <citation type="submission" date="2023-11" db="EMBL/GenBank/DDBJ databases">
        <title>Gilvimarinus fulvus sp. nov., isolated from the surface of Kelp.</title>
        <authorList>
            <person name="Sun Y.Y."/>
            <person name="Gong Y."/>
            <person name="Du Z.J."/>
        </authorList>
    </citation>
    <scope>NUCLEOTIDE SEQUENCE [LARGE SCALE GENOMIC DNA]</scope>
    <source>
        <strain evidence="2 3">SDUM040013</strain>
    </source>
</reference>
<sequence length="113" mass="12557">MKNLIMIILIFTVSTFATNKTMALTSASASIEAIGFSSENQPYEDFITLNLSQLGGCTLDSGKILLRFKRSTDYSKGYSIALAAYMANKPIRVWVDESDVDSQGRCYIQLLRI</sequence>
<evidence type="ECO:0000313" key="3">
    <source>
        <dbReference type="Proteomes" id="UP001273505"/>
    </source>
</evidence>
<keyword evidence="3" id="KW-1185">Reference proteome</keyword>
<dbReference type="EMBL" id="JAXAFO010000078">
    <property type="protein sequence ID" value="MDX6851557.1"/>
    <property type="molecule type" value="Genomic_DNA"/>
</dbReference>
<protein>
    <submittedName>
        <fullName evidence="2">Uncharacterized protein</fullName>
    </submittedName>
</protein>
<accession>A0ABU4S386</accession>